<sequence length="401" mass="43572">MKFVDEAPISVQAGKGGNGCLSFRREKFVERGGPDGGDGGDGGSVYLKADDSLNTLVDYRYQPRYAAESGQSGRGRNCTGAKGEDLVLLVPVGTTVIDVDTGETIGDMTEAGGLQLVAQGGFHGLGNTRYKSSTNRAPRQTSNGSEGEMRNLKLELKVLADVGMLGLPNAGKSTFIRAVSAAKPKVAKYPFTTLVPNLGVVQVQKHRSFVIADIPGLIEGAAEGAGLGIRFLKHLTRCRVLLHLVDLAPFDGSDPVENARAIERELVSFSGTLAGRERWLVLNKTDLVPAAELEERCQAVVDALGWTGPVLRVAAIRKEGTEALSGRLMDYLEERQGMEARDPDLAEAELEAQRQMQREARERIEHLRESHRAKRKAAKGQVDDDEDWDDDDQDVDIEYRS</sequence>
<dbReference type="Gene3D" id="2.70.210.12">
    <property type="entry name" value="GTP1/OBG domain"/>
    <property type="match status" value="1"/>
</dbReference>
<keyword evidence="5 8" id="KW-0378">Hydrolase</keyword>
<dbReference type="GO" id="GO:0005737">
    <property type="term" value="C:cytoplasm"/>
    <property type="evidence" value="ECO:0007669"/>
    <property type="project" value="UniProtKB-SubCell"/>
</dbReference>
<feature type="domain" description="OBG-type G" evidence="10">
    <location>
        <begin position="160"/>
        <end position="333"/>
    </location>
</feature>
<evidence type="ECO:0000313" key="13">
    <source>
        <dbReference type="Proteomes" id="UP001139028"/>
    </source>
</evidence>
<feature type="compositionally biased region" description="Basic and acidic residues" evidence="9">
    <location>
        <begin position="356"/>
        <end position="370"/>
    </location>
</feature>
<comment type="subunit">
    <text evidence="8">Monomer.</text>
</comment>
<feature type="binding site" evidence="8">
    <location>
        <begin position="283"/>
        <end position="286"/>
    </location>
    <ligand>
        <name>GTP</name>
        <dbReference type="ChEBI" id="CHEBI:37565"/>
    </ligand>
</feature>
<feature type="region of interest" description="Disordered" evidence="9">
    <location>
        <begin position="349"/>
        <end position="401"/>
    </location>
</feature>
<dbReference type="Gene3D" id="3.40.50.300">
    <property type="entry name" value="P-loop containing nucleotide triphosphate hydrolases"/>
    <property type="match status" value="1"/>
</dbReference>
<comment type="caution">
    <text evidence="12">The sequence shown here is derived from an EMBL/GenBank/DDBJ whole genome shotgun (WGS) entry which is preliminary data.</text>
</comment>
<dbReference type="GO" id="GO:0042254">
    <property type="term" value="P:ribosome biogenesis"/>
    <property type="evidence" value="ECO:0007669"/>
    <property type="project" value="UniProtKB-UniRule"/>
</dbReference>
<evidence type="ECO:0000256" key="5">
    <source>
        <dbReference type="ARBA" id="ARBA00022801"/>
    </source>
</evidence>
<dbReference type="InterPro" id="IPR027417">
    <property type="entry name" value="P-loop_NTPase"/>
</dbReference>
<keyword evidence="7 8" id="KW-0342">GTP-binding</keyword>
<dbReference type="NCBIfam" id="TIGR02729">
    <property type="entry name" value="Obg_CgtA"/>
    <property type="match status" value="1"/>
</dbReference>
<feature type="compositionally biased region" description="Polar residues" evidence="9">
    <location>
        <begin position="129"/>
        <end position="145"/>
    </location>
</feature>
<dbReference type="PANTHER" id="PTHR11702">
    <property type="entry name" value="DEVELOPMENTALLY REGULATED GTP-BINDING PROTEIN-RELATED"/>
    <property type="match status" value="1"/>
</dbReference>
<evidence type="ECO:0000256" key="2">
    <source>
        <dbReference type="ARBA" id="ARBA00022490"/>
    </source>
</evidence>
<organism evidence="12 13">
    <name type="scientific">Microbulbifer okhotskensis</name>
    <dbReference type="NCBI Taxonomy" id="2926617"/>
    <lineage>
        <taxon>Bacteria</taxon>
        <taxon>Pseudomonadati</taxon>
        <taxon>Pseudomonadota</taxon>
        <taxon>Gammaproteobacteria</taxon>
        <taxon>Cellvibrionales</taxon>
        <taxon>Microbulbiferaceae</taxon>
        <taxon>Microbulbifer</taxon>
    </lineage>
</organism>
<dbReference type="InterPro" id="IPR006169">
    <property type="entry name" value="GTP1_OBG_dom"/>
</dbReference>
<dbReference type="SUPFAM" id="SSF52540">
    <property type="entry name" value="P-loop containing nucleoside triphosphate hydrolases"/>
    <property type="match status" value="1"/>
</dbReference>
<gene>
    <name evidence="12" type="primary">cgtA</name>
    <name evidence="8" type="synonym">obg</name>
    <name evidence="12" type="ORF">MO867_10725</name>
</gene>
<evidence type="ECO:0000256" key="3">
    <source>
        <dbReference type="ARBA" id="ARBA00022723"/>
    </source>
</evidence>
<dbReference type="PROSITE" id="PS51710">
    <property type="entry name" value="G_OBG"/>
    <property type="match status" value="1"/>
</dbReference>
<protein>
    <recommendedName>
        <fullName evidence="8">GTPase Obg</fullName>
        <ecNumber evidence="8">3.6.5.-</ecNumber>
    </recommendedName>
    <alternativeName>
        <fullName evidence="8">GTP-binding protein Obg</fullName>
    </alternativeName>
</protein>
<comment type="similarity">
    <text evidence="1 8">Belongs to the TRAFAC class OBG-HflX-like GTPase superfamily. OBG GTPase family.</text>
</comment>
<comment type="cofactor">
    <cofactor evidence="8">
        <name>Mg(2+)</name>
        <dbReference type="ChEBI" id="CHEBI:18420"/>
    </cofactor>
</comment>
<feature type="binding site" evidence="8">
    <location>
        <position position="193"/>
    </location>
    <ligand>
        <name>Mg(2+)</name>
        <dbReference type="ChEBI" id="CHEBI:18420"/>
    </ligand>
</feature>
<evidence type="ECO:0000259" key="11">
    <source>
        <dbReference type="PROSITE" id="PS51883"/>
    </source>
</evidence>
<accession>A0A9X2J5W0</accession>
<proteinExistence type="inferred from homology"/>
<dbReference type="PROSITE" id="PS00905">
    <property type="entry name" value="GTP1_OBG"/>
    <property type="match status" value="1"/>
</dbReference>
<reference evidence="12" key="1">
    <citation type="journal article" date="2022" name="Arch. Microbiol.">
        <title>Microbulbifer okhotskensis sp. nov., isolated from a deep bottom sediment of the Okhotsk Sea.</title>
        <authorList>
            <person name="Romanenko L."/>
            <person name="Kurilenko V."/>
            <person name="Otstavnykh N."/>
            <person name="Velansky P."/>
            <person name="Isaeva M."/>
            <person name="Mikhailov V."/>
        </authorList>
    </citation>
    <scope>NUCLEOTIDE SEQUENCE</scope>
    <source>
        <strain evidence="12">OS29</strain>
    </source>
</reference>
<keyword evidence="3 8" id="KW-0479">Metal-binding</keyword>
<comment type="function">
    <text evidence="8">An essential GTPase which binds GTP, GDP and possibly (p)ppGpp with moderate affinity, with high nucleotide exchange rates and a fairly low GTP hydrolysis rate. Plays a role in control of the cell cycle, stress response, ribosome biogenesis and in those bacteria that undergo differentiation, in morphogenesis control.</text>
</comment>
<evidence type="ECO:0000256" key="4">
    <source>
        <dbReference type="ARBA" id="ARBA00022741"/>
    </source>
</evidence>
<dbReference type="GO" id="GO:0043022">
    <property type="term" value="F:ribosome binding"/>
    <property type="evidence" value="ECO:0007669"/>
    <property type="project" value="UniProtKB-ARBA"/>
</dbReference>
<dbReference type="EC" id="3.6.5.-" evidence="8"/>
<feature type="compositionally biased region" description="Acidic residues" evidence="9">
    <location>
        <begin position="383"/>
        <end position="401"/>
    </location>
</feature>
<dbReference type="NCBIfam" id="NF008955">
    <property type="entry name" value="PRK12297.1"/>
    <property type="match status" value="1"/>
</dbReference>
<feature type="binding site" evidence="8">
    <location>
        <begin position="213"/>
        <end position="216"/>
    </location>
    <ligand>
        <name>GTP</name>
        <dbReference type="ChEBI" id="CHEBI:37565"/>
    </ligand>
</feature>
<dbReference type="NCBIfam" id="NF008956">
    <property type="entry name" value="PRK12299.1"/>
    <property type="match status" value="1"/>
</dbReference>
<dbReference type="PROSITE" id="PS51883">
    <property type="entry name" value="OBG"/>
    <property type="match status" value="1"/>
</dbReference>
<dbReference type="GO" id="GO:0005525">
    <property type="term" value="F:GTP binding"/>
    <property type="evidence" value="ECO:0007669"/>
    <property type="project" value="UniProtKB-UniRule"/>
</dbReference>
<dbReference type="InterPro" id="IPR045086">
    <property type="entry name" value="OBG_GTPase"/>
</dbReference>
<dbReference type="AlphaFoldDB" id="A0A9X2J5W0"/>
<dbReference type="PANTHER" id="PTHR11702:SF31">
    <property type="entry name" value="MITOCHONDRIAL RIBOSOME-ASSOCIATED GTPASE 2"/>
    <property type="match status" value="1"/>
</dbReference>
<evidence type="ECO:0000259" key="10">
    <source>
        <dbReference type="PROSITE" id="PS51710"/>
    </source>
</evidence>
<evidence type="ECO:0000313" key="12">
    <source>
        <dbReference type="EMBL" id="MCO1334814.1"/>
    </source>
</evidence>
<dbReference type="InterPro" id="IPR006074">
    <property type="entry name" value="GTP1-OBG_CS"/>
</dbReference>
<dbReference type="RefSeq" id="WP_252466481.1">
    <property type="nucleotide sequence ID" value="NZ_JALBWM010000039.1"/>
</dbReference>
<evidence type="ECO:0000256" key="1">
    <source>
        <dbReference type="ARBA" id="ARBA00007699"/>
    </source>
</evidence>
<dbReference type="PIRSF" id="PIRSF002401">
    <property type="entry name" value="GTP_bd_Obg/CgtA"/>
    <property type="match status" value="1"/>
</dbReference>
<dbReference type="SUPFAM" id="SSF82051">
    <property type="entry name" value="Obg GTP-binding protein N-terminal domain"/>
    <property type="match status" value="1"/>
</dbReference>
<dbReference type="InterPro" id="IPR014100">
    <property type="entry name" value="GTP-bd_Obg/CgtA"/>
</dbReference>
<dbReference type="CDD" id="cd01898">
    <property type="entry name" value="Obg"/>
    <property type="match status" value="1"/>
</dbReference>
<feature type="binding site" evidence="8">
    <location>
        <position position="173"/>
    </location>
    <ligand>
        <name>Mg(2+)</name>
        <dbReference type="ChEBI" id="CHEBI:18420"/>
    </ligand>
</feature>
<feature type="region of interest" description="Disordered" evidence="9">
    <location>
        <begin position="127"/>
        <end position="148"/>
    </location>
</feature>
<dbReference type="Pfam" id="PF01018">
    <property type="entry name" value="GTP1_OBG"/>
    <property type="match status" value="1"/>
</dbReference>
<dbReference type="GO" id="GO:0003924">
    <property type="term" value="F:GTPase activity"/>
    <property type="evidence" value="ECO:0007669"/>
    <property type="project" value="UniProtKB-UniRule"/>
</dbReference>
<dbReference type="PRINTS" id="PR00326">
    <property type="entry name" value="GTP1OBG"/>
</dbReference>
<keyword evidence="4 8" id="KW-0547">Nucleotide-binding</keyword>
<evidence type="ECO:0000256" key="6">
    <source>
        <dbReference type="ARBA" id="ARBA00022842"/>
    </source>
</evidence>
<dbReference type="Pfam" id="PF01926">
    <property type="entry name" value="MMR_HSR1"/>
    <property type="match status" value="1"/>
</dbReference>
<dbReference type="EMBL" id="JALBWM010000039">
    <property type="protein sequence ID" value="MCO1334814.1"/>
    <property type="molecule type" value="Genomic_DNA"/>
</dbReference>
<dbReference type="HAMAP" id="MF_01454">
    <property type="entry name" value="GTPase_Obg"/>
    <property type="match status" value="1"/>
</dbReference>
<keyword evidence="2 8" id="KW-0963">Cytoplasm</keyword>
<dbReference type="Proteomes" id="UP001139028">
    <property type="component" value="Unassembled WGS sequence"/>
</dbReference>
<feature type="binding site" evidence="8">
    <location>
        <begin position="191"/>
        <end position="195"/>
    </location>
    <ligand>
        <name>GTP</name>
        <dbReference type="ChEBI" id="CHEBI:37565"/>
    </ligand>
</feature>
<feature type="binding site" evidence="8">
    <location>
        <begin position="314"/>
        <end position="316"/>
    </location>
    <ligand>
        <name>GTP</name>
        <dbReference type="ChEBI" id="CHEBI:37565"/>
    </ligand>
</feature>
<dbReference type="InterPro" id="IPR036726">
    <property type="entry name" value="GTP1_OBG_dom_sf"/>
</dbReference>
<name>A0A9X2J5W0_9GAMM</name>
<dbReference type="InterPro" id="IPR031167">
    <property type="entry name" value="G_OBG"/>
</dbReference>
<dbReference type="FunFam" id="2.70.210.12:FF:000001">
    <property type="entry name" value="GTPase Obg"/>
    <property type="match status" value="1"/>
</dbReference>
<dbReference type="InterPro" id="IPR006073">
    <property type="entry name" value="GTP-bd"/>
</dbReference>
<keyword evidence="13" id="KW-1185">Reference proteome</keyword>
<evidence type="ECO:0000256" key="7">
    <source>
        <dbReference type="ARBA" id="ARBA00023134"/>
    </source>
</evidence>
<evidence type="ECO:0000256" key="8">
    <source>
        <dbReference type="HAMAP-Rule" id="MF_01454"/>
    </source>
</evidence>
<keyword evidence="6 8" id="KW-0460">Magnesium</keyword>
<feature type="binding site" evidence="8">
    <location>
        <begin position="166"/>
        <end position="173"/>
    </location>
    <ligand>
        <name>GTP</name>
        <dbReference type="ChEBI" id="CHEBI:37565"/>
    </ligand>
</feature>
<comment type="subcellular location">
    <subcellularLocation>
        <location evidence="8">Cytoplasm</location>
    </subcellularLocation>
</comment>
<dbReference type="GO" id="GO:0000287">
    <property type="term" value="F:magnesium ion binding"/>
    <property type="evidence" value="ECO:0007669"/>
    <property type="project" value="InterPro"/>
</dbReference>
<evidence type="ECO:0000256" key="9">
    <source>
        <dbReference type="SAM" id="MobiDB-lite"/>
    </source>
</evidence>
<feature type="domain" description="Obg" evidence="11">
    <location>
        <begin position="1"/>
        <end position="159"/>
    </location>
</feature>